<comment type="caution">
    <text evidence="1">The sequence shown here is derived from an EMBL/GenBank/DDBJ whole genome shotgun (WGS) entry which is preliminary data.</text>
</comment>
<reference evidence="1 2" key="1">
    <citation type="submission" date="2016-11" db="EMBL/GenBank/DDBJ databases">
        <title>The macronuclear genome of Stentor coeruleus: a giant cell with tiny introns.</title>
        <authorList>
            <person name="Slabodnick M."/>
            <person name="Ruby J.G."/>
            <person name="Reiff S.B."/>
            <person name="Swart E.C."/>
            <person name="Gosai S."/>
            <person name="Prabakaran S."/>
            <person name="Witkowska E."/>
            <person name="Larue G.E."/>
            <person name="Fisher S."/>
            <person name="Freeman R.M."/>
            <person name="Gunawardena J."/>
            <person name="Chu W."/>
            <person name="Stover N.A."/>
            <person name="Gregory B.D."/>
            <person name="Nowacki M."/>
            <person name="Derisi J."/>
            <person name="Roy S.W."/>
            <person name="Marshall W.F."/>
            <person name="Sood P."/>
        </authorList>
    </citation>
    <scope>NUCLEOTIDE SEQUENCE [LARGE SCALE GENOMIC DNA]</scope>
    <source>
        <strain evidence="1">WM001</strain>
    </source>
</reference>
<name>A0A1R2BDV2_9CILI</name>
<accession>A0A1R2BDV2</accession>
<evidence type="ECO:0000313" key="2">
    <source>
        <dbReference type="Proteomes" id="UP000187209"/>
    </source>
</evidence>
<organism evidence="1 2">
    <name type="scientific">Stentor coeruleus</name>
    <dbReference type="NCBI Taxonomy" id="5963"/>
    <lineage>
        <taxon>Eukaryota</taxon>
        <taxon>Sar</taxon>
        <taxon>Alveolata</taxon>
        <taxon>Ciliophora</taxon>
        <taxon>Postciliodesmatophora</taxon>
        <taxon>Heterotrichea</taxon>
        <taxon>Heterotrichida</taxon>
        <taxon>Stentoridae</taxon>
        <taxon>Stentor</taxon>
    </lineage>
</organism>
<evidence type="ECO:0000313" key="1">
    <source>
        <dbReference type="EMBL" id="OMJ74939.1"/>
    </source>
</evidence>
<dbReference type="Proteomes" id="UP000187209">
    <property type="component" value="Unassembled WGS sequence"/>
</dbReference>
<protein>
    <submittedName>
        <fullName evidence="1">Uncharacterized protein</fullName>
    </submittedName>
</protein>
<sequence>MIKPISPKKVESQSIIKGLTLEDIENNLKKSIRGICENDNLDEFLEKAKSSNGKDGFFSVSSGFSHQNIEIQEEKLEEIDETIEIATTKKEISAFNFRSYASDSPKEKISNSSTFRFGLGPLESIEETKGEDMPLYRDVLSVLSHKSNQSSPRSLFVNAFRPQRTRKFTVSSSTKHKSRSDYKTRPQYFKSPYAETLHVSPQRLPAIKAPSRGPKIQGTTLNKRLKNYCNL</sequence>
<dbReference type="EMBL" id="MPUH01000720">
    <property type="protein sequence ID" value="OMJ74939.1"/>
    <property type="molecule type" value="Genomic_DNA"/>
</dbReference>
<gene>
    <name evidence="1" type="ORF">SteCoe_26041</name>
</gene>
<keyword evidence="2" id="KW-1185">Reference proteome</keyword>
<proteinExistence type="predicted"/>
<dbReference type="AlphaFoldDB" id="A0A1R2BDV2"/>